<dbReference type="EnsemblMetazoa" id="XM_030989073">
    <property type="protein sequence ID" value="XP_030844933"/>
    <property type="gene ID" value="LOC756342"/>
</dbReference>
<dbReference type="SMART" id="SM01135">
    <property type="entry name" value="DIRP"/>
    <property type="match status" value="1"/>
</dbReference>
<dbReference type="AlphaFoldDB" id="A0A7M7P1T3"/>
<dbReference type="GO" id="GO:0006357">
    <property type="term" value="P:regulation of transcription by RNA polymerase II"/>
    <property type="evidence" value="ECO:0000318"/>
    <property type="project" value="GO_Central"/>
</dbReference>
<evidence type="ECO:0000256" key="2">
    <source>
        <dbReference type="ARBA" id="ARBA00006732"/>
    </source>
</evidence>
<feature type="domain" description="DIRP" evidence="5">
    <location>
        <begin position="97"/>
        <end position="204"/>
    </location>
</feature>
<accession>A0A7M7P1T3</accession>
<dbReference type="OMA" id="KEEMIPP"/>
<feature type="compositionally biased region" description="Low complexity" evidence="4">
    <location>
        <begin position="32"/>
        <end position="43"/>
    </location>
</feature>
<evidence type="ECO:0000313" key="6">
    <source>
        <dbReference type="EnsemblMetazoa" id="XP_030844933"/>
    </source>
</evidence>
<dbReference type="InParanoid" id="A0A7M7P1T3"/>
<dbReference type="KEGG" id="spu:756342"/>
<dbReference type="GO" id="GO:0006351">
    <property type="term" value="P:DNA-templated transcription"/>
    <property type="evidence" value="ECO:0007669"/>
    <property type="project" value="InterPro"/>
</dbReference>
<evidence type="ECO:0000256" key="3">
    <source>
        <dbReference type="ARBA" id="ARBA00023242"/>
    </source>
</evidence>
<dbReference type="GO" id="GO:0017053">
    <property type="term" value="C:transcription repressor complex"/>
    <property type="evidence" value="ECO:0007669"/>
    <property type="project" value="InterPro"/>
</dbReference>
<feature type="region of interest" description="Disordered" evidence="4">
    <location>
        <begin position="1"/>
        <end position="69"/>
    </location>
</feature>
<feature type="compositionally biased region" description="Polar residues" evidence="4">
    <location>
        <begin position="16"/>
        <end position="31"/>
    </location>
</feature>
<organism evidence="6 7">
    <name type="scientific">Strongylocentrotus purpuratus</name>
    <name type="common">Purple sea urchin</name>
    <dbReference type="NCBI Taxonomy" id="7668"/>
    <lineage>
        <taxon>Eukaryota</taxon>
        <taxon>Metazoa</taxon>
        <taxon>Echinodermata</taxon>
        <taxon>Eleutherozoa</taxon>
        <taxon>Echinozoa</taxon>
        <taxon>Echinoidea</taxon>
        <taxon>Euechinoidea</taxon>
        <taxon>Echinacea</taxon>
        <taxon>Camarodonta</taxon>
        <taxon>Echinidea</taxon>
        <taxon>Strongylocentrotidae</taxon>
        <taxon>Strongylocentrotus</taxon>
    </lineage>
</organism>
<evidence type="ECO:0000256" key="4">
    <source>
        <dbReference type="SAM" id="MobiDB-lite"/>
    </source>
</evidence>
<dbReference type="Pfam" id="PF19438">
    <property type="entry name" value="LIN9_C"/>
    <property type="match status" value="1"/>
</dbReference>
<dbReference type="InterPro" id="IPR033471">
    <property type="entry name" value="DIRP"/>
</dbReference>
<keyword evidence="3" id="KW-0539">Nucleus</keyword>
<dbReference type="Proteomes" id="UP000007110">
    <property type="component" value="Unassembled WGS sequence"/>
</dbReference>
<dbReference type="GeneID" id="756342"/>
<dbReference type="CTD" id="286826"/>
<dbReference type="OrthoDB" id="2339771at2759"/>
<evidence type="ECO:0000313" key="7">
    <source>
        <dbReference type="Proteomes" id="UP000007110"/>
    </source>
</evidence>
<evidence type="ECO:0000259" key="5">
    <source>
        <dbReference type="SMART" id="SM01135"/>
    </source>
</evidence>
<dbReference type="FunCoup" id="A0A7M7P1T3">
    <property type="interactions" value="1645"/>
</dbReference>
<dbReference type="Pfam" id="PF06584">
    <property type="entry name" value="DIRP"/>
    <property type="match status" value="1"/>
</dbReference>
<dbReference type="RefSeq" id="XP_030844933.1">
    <property type="nucleotide sequence ID" value="XM_030989073.1"/>
</dbReference>
<comment type="subcellular location">
    <subcellularLocation>
        <location evidence="1">Nucleus</location>
    </subcellularLocation>
</comment>
<evidence type="ECO:0000256" key="1">
    <source>
        <dbReference type="ARBA" id="ARBA00004123"/>
    </source>
</evidence>
<dbReference type="InterPro" id="IPR010561">
    <property type="entry name" value="LIN-9/ALY1"/>
</dbReference>
<dbReference type="InterPro" id="IPR045831">
    <property type="entry name" value="LIN9_C"/>
</dbReference>
<dbReference type="GO" id="GO:0005654">
    <property type="term" value="C:nucleoplasm"/>
    <property type="evidence" value="ECO:0000318"/>
    <property type="project" value="GO_Central"/>
</dbReference>
<sequence length="511" mass="57470">MSPIRASPSKKLKMSPSRTPTKLHISTSTLVSSPRASASKSPSHNPSPVSTPSKLPTSSGTGGGHVSYKKSAQKLGQRLKNLLKLPKAYKWCIYEWFYSNIDKSLFEGENDFKICLRESFPQLKQRKLTKVEWCIVRRLMGKPRRCSPAFFEEERAALEERRQKLRMLQHRKGQELDLAEVKDLPEEIPIPLCIGTKVTARLRAPHDGLFTGQIDALDPVDATYRVTFDRPNFGTHSVPDTEVLSTEEQETVALTSFLQKQRPRPNYFTPLRPGPGGMLSPGLEHDPMLGLSPLREKLQGGEGHTLGGFPVSFLINVTKLSKILGYKKELIQQMKEMNTEAERMKSLGQSYSEDFQQRYAVNVLEVDRLNTDLNKYLMGVQKYCQEIAPEQGLPPLTQPSEEKMRCEQEATQMVNDANLVLGDRSIKSPQLNDLIASLTSLMLQIKSLAKGDMNSVGYSSLNESIADLKKKIHPSNHECFENNVEVHIAHIQSGMSQMGNLHAFSERHVPY</sequence>
<proteinExistence type="inferred from homology"/>
<dbReference type="GO" id="GO:0051726">
    <property type="term" value="P:regulation of cell cycle"/>
    <property type="evidence" value="ECO:0000318"/>
    <property type="project" value="GO_Central"/>
</dbReference>
<keyword evidence="7" id="KW-1185">Reference proteome</keyword>
<reference evidence="6" key="2">
    <citation type="submission" date="2021-01" db="UniProtKB">
        <authorList>
            <consortium name="EnsemblMetazoa"/>
        </authorList>
    </citation>
    <scope>IDENTIFICATION</scope>
</reference>
<dbReference type="GO" id="GO:0003677">
    <property type="term" value="F:DNA binding"/>
    <property type="evidence" value="ECO:0000318"/>
    <property type="project" value="GO_Central"/>
</dbReference>
<dbReference type="PANTHER" id="PTHR21689">
    <property type="entry name" value="LIN-9"/>
    <property type="match status" value="1"/>
</dbReference>
<comment type="similarity">
    <text evidence="2">Belongs to the lin-9 family.</text>
</comment>
<dbReference type="PANTHER" id="PTHR21689:SF2">
    <property type="entry name" value="PROTEIN LIN-9 HOMOLOG"/>
    <property type="match status" value="1"/>
</dbReference>
<name>A0A7M7P1T3_STRPU</name>
<reference evidence="7" key="1">
    <citation type="submission" date="2015-02" db="EMBL/GenBank/DDBJ databases">
        <title>Genome sequencing for Strongylocentrotus purpuratus.</title>
        <authorList>
            <person name="Murali S."/>
            <person name="Liu Y."/>
            <person name="Vee V."/>
            <person name="English A."/>
            <person name="Wang M."/>
            <person name="Skinner E."/>
            <person name="Han Y."/>
            <person name="Muzny D.M."/>
            <person name="Worley K.C."/>
            <person name="Gibbs R.A."/>
        </authorList>
    </citation>
    <scope>NUCLEOTIDE SEQUENCE</scope>
</reference>
<feature type="compositionally biased region" description="Polar residues" evidence="4">
    <location>
        <begin position="44"/>
        <end position="59"/>
    </location>
</feature>
<protein>
    <recommendedName>
        <fullName evidence="5">DIRP domain-containing protein</fullName>
    </recommendedName>
</protein>